<gene>
    <name evidence="1" type="ORF">HPB50_026630</name>
</gene>
<keyword evidence="2" id="KW-1185">Reference proteome</keyword>
<name>A0ACB7RXX1_HYAAI</name>
<comment type="caution">
    <text evidence="1">The sequence shown here is derived from an EMBL/GenBank/DDBJ whole genome shotgun (WGS) entry which is preliminary data.</text>
</comment>
<reference evidence="1" key="1">
    <citation type="submission" date="2020-05" db="EMBL/GenBank/DDBJ databases">
        <title>Large-scale comparative analyses of tick genomes elucidate their genetic diversity and vector capacities.</title>
        <authorList>
            <person name="Jia N."/>
            <person name="Wang J."/>
            <person name="Shi W."/>
            <person name="Du L."/>
            <person name="Sun Y."/>
            <person name="Zhan W."/>
            <person name="Jiang J."/>
            <person name="Wang Q."/>
            <person name="Zhang B."/>
            <person name="Ji P."/>
            <person name="Sakyi L.B."/>
            <person name="Cui X."/>
            <person name="Yuan T."/>
            <person name="Jiang B."/>
            <person name="Yang W."/>
            <person name="Lam T.T.-Y."/>
            <person name="Chang Q."/>
            <person name="Ding S."/>
            <person name="Wang X."/>
            <person name="Zhu J."/>
            <person name="Ruan X."/>
            <person name="Zhao L."/>
            <person name="Wei J."/>
            <person name="Que T."/>
            <person name="Du C."/>
            <person name="Cheng J."/>
            <person name="Dai P."/>
            <person name="Han X."/>
            <person name="Huang E."/>
            <person name="Gao Y."/>
            <person name="Liu J."/>
            <person name="Shao H."/>
            <person name="Ye R."/>
            <person name="Li L."/>
            <person name="Wei W."/>
            <person name="Wang X."/>
            <person name="Wang C."/>
            <person name="Yang T."/>
            <person name="Huo Q."/>
            <person name="Li W."/>
            <person name="Guo W."/>
            <person name="Chen H."/>
            <person name="Zhou L."/>
            <person name="Ni X."/>
            <person name="Tian J."/>
            <person name="Zhou Y."/>
            <person name="Sheng Y."/>
            <person name="Liu T."/>
            <person name="Pan Y."/>
            <person name="Xia L."/>
            <person name="Li J."/>
            <person name="Zhao F."/>
            <person name="Cao W."/>
        </authorList>
    </citation>
    <scope>NUCLEOTIDE SEQUENCE</scope>
    <source>
        <strain evidence="1">Hyas-2018</strain>
    </source>
</reference>
<accession>A0ACB7RXX1</accession>
<dbReference type="EMBL" id="CM023487">
    <property type="protein sequence ID" value="KAH6927065.1"/>
    <property type="molecule type" value="Genomic_DNA"/>
</dbReference>
<proteinExistence type="predicted"/>
<evidence type="ECO:0000313" key="1">
    <source>
        <dbReference type="EMBL" id="KAH6927065.1"/>
    </source>
</evidence>
<protein>
    <submittedName>
        <fullName evidence="1">Uncharacterized protein</fullName>
    </submittedName>
</protein>
<organism evidence="1 2">
    <name type="scientific">Hyalomma asiaticum</name>
    <name type="common">Tick</name>
    <dbReference type="NCBI Taxonomy" id="266040"/>
    <lineage>
        <taxon>Eukaryota</taxon>
        <taxon>Metazoa</taxon>
        <taxon>Ecdysozoa</taxon>
        <taxon>Arthropoda</taxon>
        <taxon>Chelicerata</taxon>
        <taxon>Arachnida</taxon>
        <taxon>Acari</taxon>
        <taxon>Parasitiformes</taxon>
        <taxon>Ixodida</taxon>
        <taxon>Ixodoidea</taxon>
        <taxon>Ixodidae</taxon>
        <taxon>Hyalomminae</taxon>
        <taxon>Hyalomma</taxon>
    </lineage>
</organism>
<evidence type="ECO:0000313" key="2">
    <source>
        <dbReference type="Proteomes" id="UP000821845"/>
    </source>
</evidence>
<dbReference type="Proteomes" id="UP000821845">
    <property type="component" value="Chromosome 7"/>
</dbReference>
<sequence>MLDSDYRWKKCAVTALVSVSETSLGERDSACSSNDEATSARDRGCAETTWLIVLKWLGARDVGATGHESHFSCDQWTDHAPAVRESSLLRAKRIETGCARYRRRIRCAQQSANGVRGLNAAISTSSQRAAGGRFGPRERRGLGCTVGFMVDGWLIQGPKAARNFQAPPRRPLAVQSSERVDGI</sequence>